<name>H1XTE6_CALAY</name>
<sequence>MEILIIVFYFIISGILNRLGEITVFEGWFYNSVFINLENKFPRIYRWLRSWDVDEWRFLKIGKFKLPLHPIFWDLYHFTKNMDRFLLSIYVFYVYGWQLTLAVLFFWWIMQIAVFKICLTNIEVENES</sequence>
<evidence type="ECO:0000313" key="5">
    <source>
        <dbReference type="EMBL" id="EHO41139.1"/>
    </source>
</evidence>
<dbReference type="EMBL" id="CM001402">
    <property type="protein sequence ID" value="EHO40379.1"/>
    <property type="molecule type" value="Genomic_DNA"/>
</dbReference>
<dbReference type="PaxDb" id="880073-Calab_0740"/>
<proteinExistence type="predicted"/>
<accession>H1XTE6</accession>
<dbReference type="STRING" id="880073.Cabys_231"/>
<evidence type="ECO:0000313" key="2">
    <source>
        <dbReference type="EMBL" id="APF16982.1"/>
    </source>
</evidence>
<gene>
    <name evidence="2" type="ORF">Cabys_231</name>
    <name evidence="3" type="ORF">Cabys_3583</name>
    <name evidence="4" type="ORF">Calab_0740</name>
    <name evidence="5" type="ORF">Calab_1519</name>
</gene>
<dbReference type="HOGENOM" id="CLU_1955539_0_0_0"/>
<dbReference type="Proteomes" id="UP000183868">
    <property type="component" value="Chromosome"/>
</dbReference>
<dbReference type="Proteomes" id="UP000004671">
    <property type="component" value="Chromosome"/>
</dbReference>
<feature type="transmembrane region" description="Helical" evidence="1">
    <location>
        <begin position="85"/>
        <end position="110"/>
    </location>
</feature>
<evidence type="ECO:0000313" key="3">
    <source>
        <dbReference type="EMBL" id="APF20329.1"/>
    </source>
</evidence>
<dbReference type="EMBL" id="CP018099">
    <property type="protein sequence ID" value="APF16982.1"/>
    <property type="molecule type" value="Genomic_DNA"/>
</dbReference>
<evidence type="ECO:0000313" key="6">
    <source>
        <dbReference type="Proteomes" id="UP000004671"/>
    </source>
</evidence>
<evidence type="ECO:0000313" key="7">
    <source>
        <dbReference type="Proteomes" id="UP000183868"/>
    </source>
</evidence>
<keyword evidence="6" id="KW-1185">Reference proteome</keyword>
<dbReference type="KEGG" id="caby:Cabys_3583"/>
<organism evidence="4 6">
    <name type="scientific">Caldithrix abyssi DSM 13497</name>
    <dbReference type="NCBI Taxonomy" id="880073"/>
    <lineage>
        <taxon>Bacteria</taxon>
        <taxon>Pseudomonadati</taxon>
        <taxon>Calditrichota</taxon>
        <taxon>Calditrichia</taxon>
        <taxon>Calditrichales</taxon>
        <taxon>Calditrichaceae</taxon>
        <taxon>Caldithrix</taxon>
    </lineage>
</organism>
<dbReference type="RefSeq" id="WP_006927342.1">
    <property type="nucleotide sequence ID" value="NZ_CM001402.1"/>
</dbReference>
<reference evidence="4 6" key="1">
    <citation type="submission" date="2011-09" db="EMBL/GenBank/DDBJ databases">
        <title>The permanent draft genome of Caldithrix abyssi DSM 13497.</title>
        <authorList>
            <consortium name="US DOE Joint Genome Institute (JGI-PGF)"/>
            <person name="Lucas S."/>
            <person name="Han J."/>
            <person name="Lapidus A."/>
            <person name="Bruce D."/>
            <person name="Goodwin L."/>
            <person name="Pitluck S."/>
            <person name="Peters L."/>
            <person name="Kyrpides N."/>
            <person name="Mavromatis K."/>
            <person name="Ivanova N."/>
            <person name="Mikhailova N."/>
            <person name="Chertkov O."/>
            <person name="Detter J.C."/>
            <person name="Tapia R."/>
            <person name="Han C."/>
            <person name="Land M."/>
            <person name="Hauser L."/>
            <person name="Markowitz V."/>
            <person name="Cheng J.-F."/>
            <person name="Hugenholtz P."/>
            <person name="Woyke T."/>
            <person name="Wu D."/>
            <person name="Spring S."/>
            <person name="Brambilla E."/>
            <person name="Klenk H.-P."/>
            <person name="Eisen J.A."/>
        </authorList>
    </citation>
    <scope>NUCLEOTIDE SEQUENCE [LARGE SCALE GENOMIC DNA]</scope>
    <source>
        <strain evidence="4 6">DSM 13497</strain>
    </source>
</reference>
<keyword evidence="1" id="KW-1133">Transmembrane helix</keyword>
<dbReference type="KEGG" id="caby:Cabys_231"/>
<dbReference type="AlphaFoldDB" id="H1XTE6"/>
<evidence type="ECO:0008006" key="8">
    <source>
        <dbReference type="Google" id="ProtNLM"/>
    </source>
</evidence>
<dbReference type="EMBL" id="CM001402">
    <property type="protein sequence ID" value="EHO41139.1"/>
    <property type="molecule type" value="Genomic_DNA"/>
</dbReference>
<dbReference type="EMBL" id="CP018099">
    <property type="protein sequence ID" value="APF20329.1"/>
    <property type="molecule type" value="Genomic_DNA"/>
</dbReference>
<dbReference type="InParanoid" id="H1XTE6"/>
<reference evidence="2 7" key="2">
    <citation type="submission" date="2016-11" db="EMBL/GenBank/DDBJ databases">
        <title>Genomic analysis of Caldithrix abyssi and proposal of a novel bacterial phylum Caldithrichaeota.</title>
        <authorList>
            <person name="Kublanov I."/>
            <person name="Sigalova O."/>
            <person name="Gavrilov S."/>
            <person name="Lebedinsky A."/>
            <person name="Ivanova N."/>
            <person name="Daum C."/>
            <person name="Reddy T."/>
            <person name="Klenk H.P."/>
            <person name="Goker M."/>
            <person name="Reva O."/>
            <person name="Miroshnichenko M."/>
            <person name="Kyprides N."/>
            <person name="Woyke T."/>
            <person name="Gelfand M."/>
        </authorList>
    </citation>
    <scope>NUCLEOTIDE SEQUENCE [LARGE SCALE GENOMIC DNA]</scope>
    <source>
        <strain evidence="2 7">LF13</strain>
    </source>
</reference>
<protein>
    <recommendedName>
        <fullName evidence="8">Glycosyl-4,4'-diaponeurosporenoate acyltransferase</fullName>
    </recommendedName>
</protein>
<keyword evidence="1" id="KW-0812">Transmembrane</keyword>
<keyword evidence="1" id="KW-0472">Membrane</keyword>
<evidence type="ECO:0000256" key="1">
    <source>
        <dbReference type="SAM" id="Phobius"/>
    </source>
</evidence>
<evidence type="ECO:0000313" key="4">
    <source>
        <dbReference type="EMBL" id="EHO40379.1"/>
    </source>
</evidence>